<feature type="region of interest" description="Disordered" evidence="1">
    <location>
        <begin position="129"/>
        <end position="149"/>
    </location>
</feature>
<protein>
    <recommendedName>
        <fullName evidence="4">Secreted protein</fullName>
    </recommendedName>
</protein>
<proteinExistence type="predicted"/>
<evidence type="ECO:0000313" key="3">
    <source>
        <dbReference type="Proteomes" id="UP001497644"/>
    </source>
</evidence>
<dbReference type="Proteomes" id="UP001497644">
    <property type="component" value="Chromosome 3"/>
</dbReference>
<dbReference type="EMBL" id="OZ034826">
    <property type="protein sequence ID" value="CAL1682251.1"/>
    <property type="molecule type" value="Genomic_DNA"/>
</dbReference>
<gene>
    <name evidence="2" type="ORF">LPLAT_LOCUS8102</name>
</gene>
<accession>A0AAV2NP54</accession>
<evidence type="ECO:0000256" key="1">
    <source>
        <dbReference type="SAM" id="MobiDB-lite"/>
    </source>
</evidence>
<evidence type="ECO:0008006" key="4">
    <source>
        <dbReference type="Google" id="ProtNLM"/>
    </source>
</evidence>
<keyword evidence="3" id="KW-1185">Reference proteome</keyword>
<sequence>MTFPLGTLSARMIADIITRTTVLFASCNATVDDRDCKLFLGRSRGDDRTTFVRRSIEAQRCCWPSAHNPIIRRSADHRKRESGFPVKGIVHRRTSVAHAGVGCLKRRKLSKAWCRRHVSVECKHEGQDSSALGTVDENGRARITRVTSP</sequence>
<organism evidence="2 3">
    <name type="scientific">Lasius platythorax</name>
    <dbReference type="NCBI Taxonomy" id="488582"/>
    <lineage>
        <taxon>Eukaryota</taxon>
        <taxon>Metazoa</taxon>
        <taxon>Ecdysozoa</taxon>
        <taxon>Arthropoda</taxon>
        <taxon>Hexapoda</taxon>
        <taxon>Insecta</taxon>
        <taxon>Pterygota</taxon>
        <taxon>Neoptera</taxon>
        <taxon>Endopterygota</taxon>
        <taxon>Hymenoptera</taxon>
        <taxon>Apocrita</taxon>
        <taxon>Aculeata</taxon>
        <taxon>Formicoidea</taxon>
        <taxon>Formicidae</taxon>
        <taxon>Formicinae</taxon>
        <taxon>Lasius</taxon>
        <taxon>Lasius</taxon>
    </lineage>
</organism>
<reference evidence="2" key="1">
    <citation type="submission" date="2024-04" db="EMBL/GenBank/DDBJ databases">
        <authorList>
            <consortium name="Molecular Ecology Group"/>
        </authorList>
    </citation>
    <scope>NUCLEOTIDE SEQUENCE</scope>
</reference>
<evidence type="ECO:0000313" key="2">
    <source>
        <dbReference type="EMBL" id="CAL1682251.1"/>
    </source>
</evidence>
<name>A0AAV2NP54_9HYME</name>
<dbReference type="AlphaFoldDB" id="A0AAV2NP54"/>